<name>A0A953LHM8_SYMTR</name>
<accession>A0A953LHM8</accession>
<reference evidence="1" key="1">
    <citation type="submission" date="2017-11" db="EMBL/GenBank/DDBJ databases">
        <title>Three new genomes from thermophilic consortium.</title>
        <authorList>
            <person name="Quaggio R."/>
            <person name="Amgarten D."/>
            <person name="Setubal J.C."/>
        </authorList>
    </citation>
    <scope>NUCLEOTIDE SEQUENCE</scope>
    <source>
        <strain evidence="1">ZCTH01-B2</strain>
    </source>
</reference>
<dbReference type="RefSeq" id="WP_043713495.1">
    <property type="nucleotide sequence ID" value="NZ_JACSIR010000001.1"/>
</dbReference>
<dbReference type="AlphaFoldDB" id="A0A953LHM8"/>
<gene>
    <name evidence="1" type="ORF">CWE10_02725</name>
</gene>
<proteinExistence type="predicted"/>
<organism evidence="1 2">
    <name type="scientific">Symbiobacterium thermophilum</name>
    <dbReference type="NCBI Taxonomy" id="2734"/>
    <lineage>
        <taxon>Bacteria</taxon>
        <taxon>Bacillati</taxon>
        <taxon>Bacillota</taxon>
        <taxon>Clostridia</taxon>
        <taxon>Eubacteriales</taxon>
        <taxon>Symbiobacteriaceae</taxon>
        <taxon>Symbiobacterium</taxon>
    </lineage>
</organism>
<sequence length="64" mass="7138">MQNGTIRQLLEDLRGGGFNTSLVVDGVVIRRQKVVAFDNDVVYTVDRNGLARATRIDQIDSVDF</sequence>
<dbReference type="EMBL" id="PIUK01000013">
    <property type="protein sequence ID" value="MBY6275119.1"/>
    <property type="molecule type" value="Genomic_DNA"/>
</dbReference>
<evidence type="ECO:0000313" key="1">
    <source>
        <dbReference type="EMBL" id="MBY6275119.1"/>
    </source>
</evidence>
<evidence type="ECO:0000313" key="2">
    <source>
        <dbReference type="Proteomes" id="UP000732377"/>
    </source>
</evidence>
<dbReference type="Proteomes" id="UP000732377">
    <property type="component" value="Unassembled WGS sequence"/>
</dbReference>
<protein>
    <submittedName>
        <fullName evidence="1">Uncharacterized protein</fullName>
    </submittedName>
</protein>
<comment type="caution">
    <text evidence="1">The sequence shown here is derived from an EMBL/GenBank/DDBJ whole genome shotgun (WGS) entry which is preliminary data.</text>
</comment>